<evidence type="ECO:0000313" key="3">
    <source>
        <dbReference type="Proteomes" id="UP000054538"/>
    </source>
</evidence>
<keyword evidence="3" id="KW-1185">Reference proteome</keyword>
<dbReference type="AlphaFoldDB" id="A0A0D0D6H7"/>
<gene>
    <name evidence="2" type="ORF">PAXRUDRAFT_21950</name>
</gene>
<dbReference type="InParanoid" id="A0A0D0D6H7"/>
<reference evidence="2 3" key="1">
    <citation type="submission" date="2014-04" db="EMBL/GenBank/DDBJ databases">
        <authorList>
            <consortium name="DOE Joint Genome Institute"/>
            <person name="Kuo A."/>
            <person name="Kohler A."/>
            <person name="Jargeat P."/>
            <person name="Nagy L.G."/>
            <person name="Floudas D."/>
            <person name="Copeland A."/>
            <person name="Barry K.W."/>
            <person name="Cichocki N."/>
            <person name="Veneault-Fourrey C."/>
            <person name="LaButti K."/>
            <person name="Lindquist E.A."/>
            <person name="Lipzen A."/>
            <person name="Lundell T."/>
            <person name="Morin E."/>
            <person name="Murat C."/>
            <person name="Sun H."/>
            <person name="Tunlid A."/>
            <person name="Henrissat B."/>
            <person name="Grigoriev I.V."/>
            <person name="Hibbett D.S."/>
            <person name="Martin F."/>
            <person name="Nordberg H.P."/>
            <person name="Cantor M.N."/>
            <person name="Hua S.X."/>
        </authorList>
    </citation>
    <scope>NUCLEOTIDE SEQUENCE [LARGE SCALE GENOMIC DNA]</scope>
    <source>
        <strain evidence="2 3">Ve08.2h10</strain>
    </source>
</reference>
<dbReference type="Proteomes" id="UP000054538">
    <property type="component" value="Unassembled WGS sequence"/>
</dbReference>
<evidence type="ECO:0000256" key="1">
    <source>
        <dbReference type="SAM" id="MobiDB-lite"/>
    </source>
</evidence>
<name>A0A0D0D6H7_9AGAM</name>
<reference evidence="3" key="2">
    <citation type="submission" date="2015-01" db="EMBL/GenBank/DDBJ databases">
        <title>Evolutionary Origins and Diversification of the Mycorrhizal Mutualists.</title>
        <authorList>
            <consortium name="DOE Joint Genome Institute"/>
            <consortium name="Mycorrhizal Genomics Consortium"/>
            <person name="Kohler A."/>
            <person name="Kuo A."/>
            <person name="Nagy L.G."/>
            <person name="Floudas D."/>
            <person name="Copeland A."/>
            <person name="Barry K.W."/>
            <person name="Cichocki N."/>
            <person name="Veneault-Fourrey C."/>
            <person name="LaButti K."/>
            <person name="Lindquist E.A."/>
            <person name="Lipzen A."/>
            <person name="Lundell T."/>
            <person name="Morin E."/>
            <person name="Murat C."/>
            <person name="Riley R."/>
            <person name="Ohm R."/>
            <person name="Sun H."/>
            <person name="Tunlid A."/>
            <person name="Henrissat B."/>
            <person name="Grigoriev I.V."/>
            <person name="Hibbett D.S."/>
            <person name="Martin F."/>
        </authorList>
    </citation>
    <scope>NUCLEOTIDE SEQUENCE [LARGE SCALE GENOMIC DNA]</scope>
    <source>
        <strain evidence="3">Ve08.2h10</strain>
    </source>
</reference>
<proteinExistence type="predicted"/>
<protein>
    <submittedName>
        <fullName evidence="2">Uncharacterized protein</fullName>
    </submittedName>
</protein>
<feature type="region of interest" description="Disordered" evidence="1">
    <location>
        <begin position="1"/>
        <end position="32"/>
    </location>
</feature>
<accession>A0A0D0D6H7</accession>
<dbReference type="EMBL" id="KN830794">
    <property type="protein sequence ID" value="KIK72470.1"/>
    <property type="molecule type" value="Genomic_DNA"/>
</dbReference>
<evidence type="ECO:0000313" key="2">
    <source>
        <dbReference type="EMBL" id="KIK72470.1"/>
    </source>
</evidence>
<dbReference type="HOGENOM" id="CLU_2904863_0_0_1"/>
<organism evidence="2 3">
    <name type="scientific">Paxillus rubicundulus Ve08.2h10</name>
    <dbReference type="NCBI Taxonomy" id="930991"/>
    <lineage>
        <taxon>Eukaryota</taxon>
        <taxon>Fungi</taxon>
        <taxon>Dikarya</taxon>
        <taxon>Basidiomycota</taxon>
        <taxon>Agaricomycotina</taxon>
        <taxon>Agaricomycetes</taxon>
        <taxon>Agaricomycetidae</taxon>
        <taxon>Boletales</taxon>
        <taxon>Paxilineae</taxon>
        <taxon>Paxillaceae</taxon>
        <taxon>Paxillus</taxon>
    </lineage>
</organism>
<sequence>MAFLPPAPSFARPMGPIAAPGVRPSSSSDYPLSKAHASTTAVYTLLFPISLDTRQGRAWATP</sequence>